<feature type="chain" id="PRO_5006605012" description="Toluene tolerance protein" evidence="1">
    <location>
        <begin position="22"/>
        <end position="202"/>
    </location>
</feature>
<proteinExistence type="predicted"/>
<dbReference type="PANTHER" id="PTHR36573:SF1">
    <property type="entry name" value="INTERMEMBRANE PHOSPHOLIPID TRANSPORT SYSTEM BINDING PROTEIN MLAC"/>
    <property type="match status" value="1"/>
</dbReference>
<dbReference type="AlphaFoldDB" id="A0A0S2THL9"/>
<organism evidence="2 3">
    <name type="scientific">Candidatus Tenderia electrophaga</name>
    <dbReference type="NCBI Taxonomy" id="1748243"/>
    <lineage>
        <taxon>Bacteria</taxon>
        <taxon>Pseudomonadati</taxon>
        <taxon>Pseudomonadota</taxon>
        <taxon>Gammaproteobacteria</taxon>
        <taxon>Candidatus Tenderiales</taxon>
        <taxon>Candidatus Tenderiaceae</taxon>
        <taxon>Candidatus Tenderia</taxon>
    </lineage>
</organism>
<evidence type="ECO:0000313" key="2">
    <source>
        <dbReference type="EMBL" id="ALP54577.1"/>
    </source>
</evidence>
<dbReference type="STRING" id="1748243.Tel_16250"/>
<dbReference type="PIRSF" id="PIRSF004649">
    <property type="entry name" value="MlaC"/>
    <property type="match status" value="1"/>
</dbReference>
<feature type="signal peptide" evidence="1">
    <location>
        <begin position="1"/>
        <end position="21"/>
    </location>
</feature>
<dbReference type="PANTHER" id="PTHR36573">
    <property type="entry name" value="INTERMEMBRANE PHOSPHOLIPID TRANSPORT SYSTEM BINDING PROTEIN MLAC"/>
    <property type="match status" value="1"/>
</dbReference>
<dbReference type="KEGG" id="tee:Tel_16250"/>
<keyword evidence="1" id="KW-0732">Signal</keyword>
<dbReference type="Proteomes" id="UP000055136">
    <property type="component" value="Chromosome"/>
</dbReference>
<dbReference type="Pfam" id="PF05494">
    <property type="entry name" value="MlaC"/>
    <property type="match status" value="1"/>
</dbReference>
<sequence length="202" mass="23322">MKRLMTIFALLLSLTAAPVWAAQSAQELVRQTSERMLSTLKQEQAVIKNNPERIYELVNKIVLPHFDFEYMSQLVLGKYWRRASAQQRDAFTEEFKQLLVRTYATSLNEYTDQEISFLPFREGGDPEQAQVRTEVEQPGGFPIPIDYKLHKSGDAWKVFDVVIDGVSLVTNYRSSFSKEIRQGELDGLIATLRQRNQDVMKK</sequence>
<evidence type="ECO:0000256" key="1">
    <source>
        <dbReference type="SAM" id="SignalP"/>
    </source>
</evidence>
<keyword evidence="3" id="KW-1185">Reference proteome</keyword>
<protein>
    <recommendedName>
        <fullName evidence="4">Toluene tolerance protein</fullName>
    </recommendedName>
</protein>
<dbReference type="Gene3D" id="3.10.450.710">
    <property type="entry name" value="Tgt2/MlaC"/>
    <property type="match status" value="1"/>
</dbReference>
<evidence type="ECO:0008006" key="4">
    <source>
        <dbReference type="Google" id="ProtNLM"/>
    </source>
</evidence>
<name>A0A0S2THL9_9GAMM</name>
<reference evidence="2" key="1">
    <citation type="submission" date="2015-10" db="EMBL/GenBank/DDBJ databases">
        <title>Description of Candidatus Tenderia electrophaga gen. nov, sp. nov., an Uncultivated Electroautotroph from a Biocathode Enrichment.</title>
        <authorList>
            <person name="Eddie B.J."/>
            <person name="Malanoski A.P."/>
            <person name="Wang Z."/>
            <person name="Hall R.J."/>
            <person name="Oh S.D."/>
            <person name="Heiner C."/>
            <person name="Lin B."/>
            <person name="Strycharz-Glaven S.M."/>
        </authorList>
    </citation>
    <scope>NUCLEOTIDE SEQUENCE [LARGE SCALE GENOMIC DNA]</scope>
    <source>
        <strain evidence="2">NRL1</strain>
    </source>
</reference>
<dbReference type="InterPro" id="IPR008869">
    <property type="entry name" value="MlaC/ttg2D"/>
</dbReference>
<evidence type="ECO:0000313" key="3">
    <source>
        <dbReference type="Proteomes" id="UP000055136"/>
    </source>
</evidence>
<gene>
    <name evidence="2" type="ORF">Tel_16250</name>
</gene>
<accession>A0A0S2THL9</accession>
<dbReference type="InterPro" id="IPR042245">
    <property type="entry name" value="Tgt2/MlaC_sf"/>
</dbReference>
<dbReference type="EMBL" id="CP013099">
    <property type="protein sequence ID" value="ALP54577.1"/>
    <property type="molecule type" value="Genomic_DNA"/>
</dbReference>